<proteinExistence type="predicted"/>
<sequence>MSAPTQDLINERPSTSAGGSSPVSAASPASPGAAPEYHSPAFHPPHSHADIEQEAHEVNPHHHVRITNNYEQALRDRAAATGKQEHKDAIAQAYSSGCGADAPPATHPGRQQSFKMSDQKRAAMEHIFSGHPKSSGYTTSAKK</sequence>
<dbReference type="GeneID" id="25363396"/>
<dbReference type="RefSeq" id="XP_013346220.1">
    <property type="nucleotide sequence ID" value="XM_013490766.1"/>
</dbReference>
<organism evidence="2 3">
    <name type="scientific">Aureobasidium subglaciale (strain EXF-2481)</name>
    <name type="common">Aureobasidium pullulans var. subglaciale</name>
    <dbReference type="NCBI Taxonomy" id="1043005"/>
    <lineage>
        <taxon>Eukaryota</taxon>
        <taxon>Fungi</taxon>
        <taxon>Dikarya</taxon>
        <taxon>Ascomycota</taxon>
        <taxon>Pezizomycotina</taxon>
        <taxon>Dothideomycetes</taxon>
        <taxon>Dothideomycetidae</taxon>
        <taxon>Dothideales</taxon>
        <taxon>Saccotheciaceae</taxon>
        <taxon>Aureobasidium</taxon>
    </lineage>
</organism>
<evidence type="ECO:0000313" key="2">
    <source>
        <dbReference type="EMBL" id="KEQ97653.1"/>
    </source>
</evidence>
<feature type="compositionally biased region" description="Low complexity" evidence="1">
    <location>
        <begin position="13"/>
        <end position="41"/>
    </location>
</feature>
<feature type="compositionally biased region" description="Basic and acidic residues" evidence="1">
    <location>
        <begin position="47"/>
        <end position="60"/>
    </location>
</feature>
<dbReference type="Proteomes" id="UP000030641">
    <property type="component" value="Unassembled WGS sequence"/>
</dbReference>
<dbReference type="AlphaFoldDB" id="A0A074YIQ6"/>
<dbReference type="OrthoDB" id="3896370at2759"/>
<reference evidence="2 3" key="1">
    <citation type="journal article" date="2014" name="BMC Genomics">
        <title>Genome sequencing of four Aureobasidium pullulans varieties: biotechnological potential, stress tolerance, and description of new species.</title>
        <authorList>
            <person name="Gostin Ar C."/>
            <person name="Ohm R.A."/>
            <person name="Kogej T."/>
            <person name="Sonjak S."/>
            <person name="Turk M."/>
            <person name="Zajc J."/>
            <person name="Zalar P."/>
            <person name="Grube M."/>
            <person name="Sun H."/>
            <person name="Han J."/>
            <person name="Sharma A."/>
            <person name="Chiniquy J."/>
            <person name="Ngan C.Y."/>
            <person name="Lipzen A."/>
            <person name="Barry K."/>
            <person name="Grigoriev I.V."/>
            <person name="Gunde-Cimerman N."/>
        </authorList>
    </citation>
    <scope>NUCLEOTIDE SEQUENCE [LARGE SCALE GENOMIC DNA]</scope>
    <source>
        <strain evidence="2 3">EXF-2481</strain>
    </source>
</reference>
<protein>
    <submittedName>
        <fullName evidence="2">Uncharacterized protein</fullName>
    </submittedName>
</protein>
<evidence type="ECO:0000256" key="1">
    <source>
        <dbReference type="SAM" id="MobiDB-lite"/>
    </source>
</evidence>
<evidence type="ECO:0000313" key="3">
    <source>
        <dbReference type="Proteomes" id="UP000030641"/>
    </source>
</evidence>
<feature type="region of interest" description="Disordered" evidence="1">
    <location>
        <begin position="94"/>
        <end position="143"/>
    </location>
</feature>
<feature type="region of interest" description="Disordered" evidence="1">
    <location>
        <begin position="1"/>
        <end position="63"/>
    </location>
</feature>
<dbReference type="InParanoid" id="A0A074YIQ6"/>
<gene>
    <name evidence="2" type="ORF">AUEXF2481DRAFT_27023</name>
</gene>
<accession>A0A074YIQ6</accession>
<dbReference type="HOGENOM" id="CLU_1880304_0_0_1"/>
<dbReference type="EMBL" id="KL584753">
    <property type="protein sequence ID" value="KEQ97653.1"/>
    <property type="molecule type" value="Genomic_DNA"/>
</dbReference>
<keyword evidence="3" id="KW-1185">Reference proteome</keyword>
<name>A0A074YIQ6_AURSE</name>